<reference evidence="1 2" key="1">
    <citation type="journal article" date="2021" name="Hortic Res">
        <title>High-quality reference genome and annotation aids understanding of berry development for evergreen blueberry (Vaccinium darrowii).</title>
        <authorList>
            <person name="Yu J."/>
            <person name="Hulse-Kemp A.M."/>
            <person name="Babiker E."/>
            <person name="Staton M."/>
        </authorList>
    </citation>
    <scope>NUCLEOTIDE SEQUENCE [LARGE SCALE GENOMIC DNA]</scope>
    <source>
        <strain evidence="2">cv. NJ 8807/NJ 8810</strain>
        <tissue evidence="1">Young leaf</tissue>
    </source>
</reference>
<protein>
    <submittedName>
        <fullName evidence="1">Uncharacterized protein</fullName>
    </submittedName>
</protein>
<evidence type="ECO:0000313" key="2">
    <source>
        <dbReference type="Proteomes" id="UP000828048"/>
    </source>
</evidence>
<evidence type="ECO:0000313" key="1">
    <source>
        <dbReference type="EMBL" id="KAH7840988.1"/>
    </source>
</evidence>
<keyword evidence="2" id="KW-1185">Reference proteome</keyword>
<organism evidence="1 2">
    <name type="scientific">Vaccinium darrowii</name>
    <dbReference type="NCBI Taxonomy" id="229202"/>
    <lineage>
        <taxon>Eukaryota</taxon>
        <taxon>Viridiplantae</taxon>
        <taxon>Streptophyta</taxon>
        <taxon>Embryophyta</taxon>
        <taxon>Tracheophyta</taxon>
        <taxon>Spermatophyta</taxon>
        <taxon>Magnoliopsida</taxon>
        <taxon>eudicotyledons</taxon>
        <taxon>Gunneridae</taxon>
        <taxon>Pentapetalae</taxon>
        <taxon>asterids</taxon>
        <taxon>Ericales</taxon>
        <taxon>Ericaceae</taxon>
        <taxon>Vaccinioideae</taxon>
        <taxon>Vaccinieae</taxon>
        <taxon>Vaccinium</taxon>
    </lineage>
</organism>
<accession>A0ACB7XKE1</accession>
<gene>
    <name evidence="1" type="ORF">Vadar_024231</name>
</gene>
<proteinExistence type="predicted"/>
<sequence length="97" mass="10840">MLSDLYRYIHYHNRYKAHTDSFKLESNLKETVREKTSNLEKKDSSLLSLEISAGLQMDFTGSLDQATKAVEVGVPRIVVSNLGACLLDYSSATITVL</sequence>
<name>A0ACB7XKE1_9ERIC</name>
<dbReference type="Proteomes" id="UP000828048">
    <property type="component" value="Chromosome 10"/>
</dbReference>
<comment type="caution">
    <text evidence="1">The sequence shown here is derived from an EMBL/GenBank/DDBJ whole genome shotgun (WGS) entry which is preliminary data.</text>
</comment>
<dbReference type="EMBL" id="CM037160">
    <property type="protein sequence ID" value="KAH7840988.1"/>
    <property type="molecule type" value="Genomic_DNA"/>
</dbReference>